<protein>
    <submittedName>
        <fullName evidence="1">Uncharacterized protein</fullName>
    </submittedName>
</protein>
<accession>A0A6N8DLG7</accession>
<reference evidence="1 2" key="1">
    <citation type="submission" date="2019-11" db="EMBL/GenBank/DDBJ databases">
        <title>Whole-genome sequence of a Rhodoblastus acidophilus DSM 142.</title>
        <authorList>
            <person name="Kyndt J.A."/>
            <person name="Meyer T.E."/>
        </authorList>
    </citation>
    <scope>NUCLEOTIDE SEQUENCE [LARGE SCALE GENOMIC DNA]</scope>
    <source>
        <strain evidence="1 2">DSM 142</strain>
    </source>
</reference>
<dbReference type="RefSeq" id="WP_155445999.1">
    <property type="nucleotide sequence ID" value="NZ_JAOQNR010000010.1"/>
</dbReference>
<evidence type="ECO:0000313" key="1">
    <source>
        <dbReference type="EMBL" id="MTV31309.1"/>
    </source>
</evidence>
<evidence type="ECO:0000313" key="2">
    <source>
        <dbReference type="Proteomes" id="UP000439113"/>
    </source>
</evidence>
<dbReference type="Proteomes" id="UP000439113">
    <property type="component" value="Unassembled WGS sequence"/>
</dbReference>
<sequence>MTKIYNLRAATNVTFRLTRDLSNLSQVYDLVASTIRMQARVTALATDPPIYEWCSTNVSGGVASFDPATGLCVFSAPASDMAQMPARLVYDCRLELTNGGITPLFSGRMEFVQGVTRRTNDAVAIGLPPGDTVVAQGETAPSALPVTLTAAVTAAQAAEVAASQSAAAAAQSAQAAAAGAASLTPDALAASFAALSSSQAAALAQLLIAALPGMSSGSVPVASGQAFFDASGFFVRAG</sequence>
<dbReference type="OrthoDB" id="8456292at2"/>
<name>A0A6N8DLG7_RHOAC</name>
<proteinExistence type="predicted"/>
<organism evidence="1 2">
    <name type="scientific">Rhodoblastus acidophilus</name>
    <name type="common">Rhodopseudomonas acidophila</name>
    <dbReference type="NCBI Taxonomy" id="1074"/>
    <lineage>
        <taxon>Bacteria</taxon>
        <taxon>Pseudomonadati</taxon>
        <taxon>Pseudomonadota</taxon>
        <taxon>Alphaproteobacteria</taxon>
        <taxon>Hyphomicrobiales</taxon>
        <taxon>Rhodoblastaceae</taxon>
        <taxon>Rhodoblastus</taxon>
    </lineage>
</organism>
<dbReference type="AlphaFoldDB" id="A0A6N8DLG7"/>
<dbReference type="EMBL" id="WNKS01000007">
    <property type="protein sequence ID" value="MTV31309.1"/>
    <property type="molecule type" value="Genomic_DNA"/>
</dbReference>
<gene>
    <name evidence="1" type="ORF">GJ654_09920</name>
</gene>
<comment type="caution">
    <text evidence="1">The sequence shown here is derived from an EMBL/GenBank/DDBJ whole genome shotgun (WGS) entry which is preliminary data.</text>
</comment>